<comment type="caution">
    <text evidence="2">The sequence shown here is derived from an EMBL/GenBank/DDBJ whole genome shotgun (WGS) entry which is preliminary data.</text>
</comment>
<name>A0A2I0IAF0_PUNGR</name>
<dbReference type="Proteomes" id="UP000233551">
    <property type="component" value="Unassembled WGS sequence"/>
</dbReference>
<evidence type="ECO:0000256" key="1">
    <source>
        <dbReference type="SAM" id="MobiDB-lite"/>
    </source>
</evidence>
<sequence>MGCVQRANGGDDPAHEVASREIRRDLRRREGDEDGRTCSLEEWKLKPLSGAKIYARDLFTRIDPAEVRMLLEREGGRCARSQTQRETGRGKMRAKALDVPVKQSCMRGRVYTRGSTREGLIKRERSRDANR</sequence>
<organism evidence="2 3">
    <name type="scientific">Punica granatum</name>
    <name type="common">Pomegranate</name>
    <dbReference type="NCBI Taxonomy" id="22663"/>
    <lineage>
        <taxon>Eukaryota</taxon>
        <taxon>Viridiplantae</taxon>
        <taxon>Streptophyta</taxon>
        <taxon>Embryophyta</taxon>
        <taxon>Tracheophyta</taxon>
        <taxon>Spermatophyta</taxon>
        <taxon>Magnoliopsida</taxon>
        <taxon>eudicotyledons</taxon>
        <taxon>Gunneridae</taxon>
        <taxon>Pentapetalae</taxon>
        <taxon>rosids</taxon>
        <taxon>malvids</taxon>
        <taxon>Myrtales</taxon>
        <taxon>Lythraceae</taxon>
        <taxon>Punica</taxon>
    </lineage>
</organism>
<dbReference type="AlphaFoldDB" id="A0A2I0IAF0"/>
<feature type="region of interest" description="Disordered" evidence="1">
    <location>
        <begin position="1"/>
        <end position="34"/>
    </location>
</feature>
<accession>A0A2I0IAF0</accession>
<proteinExistence type="predicted"/>
<protein>
    <submittedName>
        <fullName evidence="2">Uncharacterized protein</fullName>
    </submittedName>
</protein>
<evidence type="ECO:0000313" key="3">
    <source>
        <dbReference type="Proteomes" id="UP000233551"/>
    </source>
</evidence>
<evidence type="ECO:0000313" key="2">
    <source>
        <dbReference type="EMBL" id="PKI40985.1"/>
    </source>
</evidence>
<keyword evidence="3" id="KW-1185">Reference proteome</keyword>
<reference evidence="2 3" key="1">
    <citation type="submission" date="2017-11" db="EMBL/GenBank/DDBJ databases">
        <title>De-novo sequencing of pomegranate (Punica granatum L.) genome.</title>
        <authorList>
            <person name="Akparov Z."/>
            <person name="Amiraslanov A."/>
            <person name="Hajiyeva S."/>
            <person name="Abbasov M."/>
            <person name="Kaur K."/>
            <person name="Hamwieh A."/>
            <person name="Solovyev V."/>
            <person name="Salamov A."/>
            <person name="Braich B."/>
            <person name="Kosarev P."/>
            <person name="Mahmoud A."/>
            <person name="Hajiyev E."/>
            <person name="Babayeva S."/>
            <person name="Izzatullayeva V."/>
            <person name="Mammadov A."/>
            <person name="Mammadov A."/>
            <person name="Sharifova S."/>
            <person name="Ojaghi J."/>
            <person name="Eynullazada K."/>
            <person name="Bayramov B."/>
            <person name="Abdulazimova A."/>
            <person name="Shahmuradov I."/>
        </authorList>
    </citation>
    <scope>NUCLEOTIDE SEQUENCE [LARGE SCALE GENOMIC DNA]</scope>
    <source>
        <strain evidence="3">cv. AG2017</strain>
        <tissue evidence="2">Leaf</tissue>
    </source>
</reference>
<feature type="compositionally biased region" description="Basic and acidic residues" evidence="1">
    <location>
        <begin position="12"/>
        <end position="34"/>
    </location>
</feature>
<gene>
    <name evidence="2" type="ORF">CRG98_038513</name>
</gene>
<dbReference type="EMBL" id="PGOL01003458">
    <property type="protein sequence ID" value="PKI40985.1"/>
    <property type="molecule type" value="Genomic_DNA"/>
</dbReference>